<evidence type="ECO:0000313" key="4">
    <source>
        <dbReference type="Proteomes" id="UP000182229"/>
    </source>
</evidence>
<keyword evidence="1" id="KW-0479">Metal-binding</keyword>
<protein>
    <recommendedName>
        <fullName evidence="2">Cupin type-2 domain-containing protein</fullName>
    </recommendedName>
</protein>
<organism evidence="3 4">
    <name type="scientific">Cystobacter ferrugineus</name>
    <dbReference type="NCBI Taxonomy" id="83449"/>
    <lineage>
        <taxon>Bacteria</taxon>
        <taxon>Pseudomonadati</taxon>
        <taxon>Myxococcota</taxon>
        <taxon>Myxococcia</taxon>
        <taxon>Myxococcales</taxon>
        <taxon>Cystobacterineae</taxon>
        <taxon>Archangiaceae</taxon>
        <taxon>Cystobacter</taxon>
    </lineage>
</organism>
<gene>
    <name evidence="3" type="ORF">BON30_06855</name>
</gene>
<dbReference type="Gene3D" id="2.60.120.10">
    <property type="entry name" value="Jelly Rolls"/>
    <property type="match status" value="2"/>
</dbReference>
<dbReference type="InterPro" id="IPR011051">
    <property type="entry name" value="RmlC_Cupin_sf"/>
</dbReference>
<name>A0A1L9BEI7_9BACT</name>
<evidence type="ECO:0000259" key="2">
    <source>
        <dbReference type="Pfam" id="PF07883"/>
    </source>
</evidence>
<keyword evidence="4" id="KW-1185">Reference proteome</keyword>
<dbReference type="GO" id="GO:0046872">
    <property type="term" value="F:metal ion binding"/>
    <property type="evidence" value="ECO:0007669"/>
    <property type="project" value="UniProtKB-KW"/>
</dbReference>
<dbReference type="SUPFAM" id="SSF51182">
    <property type="entry name" value="RmlC-like cupins"/>
    <property type="match status" value="1"/>
</dbReference>
<dbReference type="Proteomes" id="UP000182229">
    <property type="component" value="Unassembled WGS sequence"/>
</dbReference>
<reference evidence="4" key="1">
    <citation type="submission" date="2016-11" db="EMBL/GenBank/DDBJ databases">
        <authorList>
            <person name="Shukria A."/>
            <person name="Stevens D.C."/>
        </authorList>
    </citation>
    <scope>NUCLEOTIDE SEQUENCE [LARGE SCALE GENOMIC DNA]</scope>
    <source>
        <strain evidence="4">Cbfe23</strain>
    </source>
</reference>
<proteinExistence type="predicted"/>
<dbReference type="STRING" id="83449.BON30_06855"/>
<sequence>MREGLIIGDLEEPSVVYGVHGTTGLSQWKCLARRAGLFGAWEAVEWAWIPPGGISGEHVHTRTEEIYFILSGRGEMTLDGKPYPVGPGNLILTGLGTKHGLRNVGDEGLGWLVVELLSPATAAVFRGSDHTTPTPSGGSDVTNAVVLNLRQTPEVDPRPVFTGPLRRIRLVKLEPGQRAELFAEGAEHTLFALQGSGEISSGEAAVPLKYGVSVTLPLGTGMTVTAGADGLEYFQATLEVPGSGAR</sequence>
<dbReference type="RefSeq" id="WP_071897104.1">
    <property type="nucleotide sequence ID" value="NZ_MPIN01000002.1"/>
</dbReference>
<dbReference type="EMBL" id="MPIN01000002">
    <property type="protein sequence ID" value="OJH40661.1"/>
    <property type="molecule type" value="Genomic_DNA"/>
</dbReference>
<dbReference type="OrthoDB" id="9180677at2"/>
<dbReference type="InterPro" id="IPR014710">
    <property type="entry name" value="RmlC-like_jellyroll"/>
</dbReference>
<accession>A0A1L9BEI7</accession>
<reference evidence="3 4" key="2">
    <citation type="submission" date="2016-12" db="EMBL/GenBank/DDBJ databases">
        <title>Draft Genome Sequence of Cystobacter ferrugineus Strain Cbfe23.</title>
        <authorList>
            <person name="Akbar S."/>
            <person name="Dowd S.E."/>
            <person name="Stevens D.C."/>
        </authorList>
    </citation>
    <scope>NUCLEOTIDE SEQUENCE [LARGE SCALE GENOMIC DNA]</scope>
    <source>
        <strain evidence="3 4">Cbfe23</strain>
    </source>
</reference>
<comment type="caution">
    <text evidence="3">The sequence shown here is derived from an EMBL/GenBank/DDBJ whole genome shotgun (WGS) entry which is preliminary data.</text>
</comment>
<feature type="domain" description="Cupin type-2" evidence="2">
    <location>
        <begin position="49"/>
        <end position="114"/>
    </location>
</feature>
<dbReference type="PANTHER" id="PTHR35848">
    <property type="entry name" value="OXALATE-BINDING PROTEIN"/>
    <property type="match status" value="1"/>
</dbReference>
<dbReference type="Pfam" id="PF07883">
    <property type="entry name" value="Cupin_2"/>
    <property type="match status" value="1"/>
</dbReference>
<dbReference type="InterPro" id="IPR013096">
    <property type="entry name" value="Cupin_2"/>
</dbReference>
<dbReference type="AlphaFoldDB" id="A0A1L9BEI7"/>
<evidence type="ECO:0000313" key="3">
    <source>
        <dbReference type="EMBL" id="OJH40661.1"/>
    </source>
</evidence>
<dbReference type="PANTHER" id="PTHR35848:SF6">
    <property type="entry name" value="CUPIN TYPE-2 DOMAIN-CONTAINING PROTEIN"/>
    <property type="match status" value="1"/>
</dbReference>
<evidence type="ECO:0000256" key="1">
    <source>
        <dbReference type="ARBA" id="ARBA00022723"/>
    </source>
</evidence>
<dbReference type="InterPro" id="IPR051610">
    <property type="entry name" value="GPI/OXD"/>
</dbReference>